<evidence type="ECO:0000313" key="1">
    <source>
        <dbReference type="EMBL" id="PVE43059.1"/>
    </source>
</evidence>
<gene>
    <name evidence="1" type="ORF">H663_008495</name>
</gene>
<comment type="caution">
    <text evidence="1">The sequence shown here is derived from an EMBL/GenBank/DDBJ whole genome shotgun (WGS) entry which is preliminary data.</text>
</comment>
<protein>
    <recommendedName>
        <fullName evidence="3">Outer membrane protein beta-barrel domain-containing protein</fullName>
    </recommendedName>
</protein>
<reference evidence="1" key="1">
    <citation type="submission" date="2017-04" db="EMBL/GenBank/DDBJ databases">
        <title>Unexpected and diverse lifestyles within the genus Limnohabitans.</title>
        <authorList>
            <person name="Kasalicky V."/>
            <person name="Mehrshad M."/>
            <person name="Andrei S.-A."/>
            <person name="Salcher M."/>
            <person name="Kratochvilova H."/>
            <person name="Simek K."/>
            <person name="Ghai R."/>
        </authorList>
    </citation>
    <scope>NUCLEOTIDE SEQUENCE [LARGE SCALE GENOMIC DNA]</scope>
    <source>
        <strain evidence="1">II-D5</strain>
    </source>
</reference>
<proteinExistence type="predicted"/>
<accession>A0A2T7UEE7</accession>
<name>A0A2T7UEE7_9BURK</name>
<dbReference type="Proteomes" id="UP000037507">
    <property type="component" value="Unassembled WGS sequence"/>
</dbReference>
<sequence length="167" mass="17787">MEHLLMKKILKNTVWGGVLALIGGLASADVTQDKAYVGLVWTLENSSFMPDAVVGLRHAKTTAGADVSGYDVSARFKLGGTLTFDSVRAVYLDGKRTSQWQAGLGYSAKHQSAFGTVGTSAEYLKLGLDYLVKPAKFDAFVELNTLEKPAEVKSEPVPVVQPALGPG</sequence>
<dbReference type="AlphaFoldDB" id="A0A2T7UEE7"/>
<evidence type="ECO:0008006" key="3">
    <source>
        <dbReference type="Google" id="ProtNLM"/>
    </source>
</evidence>
<keyword evidence="2" id="KW-1185">Reference proteome</keyword>
<evidence type="ECO:0000313" key="2">
    <source>
        <dbReference type="Proteomes" id="UP000037507"/>
    </source>
</evidence>
<dbReference type="EMBL" id="LFYT02000008">
    <property type="protein sequence ID" value="PVE43059.1"/>
    <property type="molecule type" value="Genomic_DNA"/>
</dbReference>
<organism evidence="1 2">
    <name type="scientific">Limnohabitans planktonicus II-D5</name>
    <dbReference type="NCBI Taxonomy" id="1293045"/>
    <lineage>
        <taxon>Bacteria</taxon>
        <taxon>Pseudomonadati</taxon>
        <taxon>Pseudomonadota</taxon>
        <taxon>Betaproteobacteria</taxon>
        <taxon>Burkholderiales</taxon>
        <taxon>Comamonadaceae</taxon>
        <taxon>Limnohabitans</taxon>
    </lineage>
</organism>